<dbReference type="SMART" id="SM00233">
    <property type="entry name" value="PH"/>
    <property type="match status" value="1"/>
</dbReference>
<feature type="domain" description="PH" evidence="2">
    <location>
        <begin position="355"/>
        <end position="502"/>
    </location>
</feature>
<dbReference type="EMBL" id="JBAHYK010000507">
    <property type="protein sequence ID" value="KAL0573436.1"/>
    <property type="molecule type" value="Genomic_DNA"/>
</dbReference>
<dbReference type="SUPFAM" id="SSF50729">
    <property type="entry name" value="PH domain-like"/>
    <property type="match status" value="1"/>
</dbReference>
<dbReference type="Proteomes" id="UP001465976">
    <property type="component" value="Unassembled WGS sequence"/>
</dbReference>
<organism evidence="3 4">
    <name type="scientific">Marasmius crinis-equi</name>
    <dbReference type="NCBI Taxonomy" id="585013"/>
    <lineage>
        <taxon>Eukaryota</taxon>
        <taxon>Fungi</taxon>
        <taxon>Dikarya</taxon>
        <taxon>Basidiomycota</taxon>
        <taxon>Agaricomycotina</taxon>
        <taxon>Agaricomycetes</taxon>
        <taxon>Agaricomycetidae</taxon>
        <taxon>Agaricales</taxon>
        <taxon>Marasmiineae</taxon>
        <taxon>Marasmiaceae</taxon>
        <taxon>Marasmius</taxon>
    </lineage>
</organism>
<feature type="compositionally biased region" description="Polar residues" evidence="1">
    <location>
        <begin position="400"/>
        <end position="413"/>
    </location>
</feature>
<dbReference type="PANTHER" id="PTHR47339">
    <property type="entry name" value="CELL DIVISION CONTROL PROTEIN 24"/>
    <property type="match status" value="1"/>
</dbReference>
<accession>A0ABR3FDR0</accession>
<dbReference type="Gene3D" id="2.30.29.30">
    <property type="entry name" value="Pleckstrin-homology domain (PH domain)/Phosphotyrosine-binding domain (PTB)"/>
    <property type="match status" value="1"/>
</dbReference>
<dbReference type="InterPro" id="IPR011993">
    <property type="entry name" value="PH-like_dom_sf"/>
</dbReference>
<dbReference type="Gene3D" id="3.10.20.90">
    <property type="entry name" value="Phosphatidylinositol 3-kinase Catalytic Subunit, Chain A, domain 1"/>
    <property type="match status" value="1"/>
</dbReference>
<evidence type="ECO:0000313" key="3">
    <source>
        <dbReference type="EMBL" id="KAL0573436.1"/>
    </source>
</evidence>
<keyword evidence="4" id="KW-1185">Reference proteome</keyword>
<feature type="region of interest" description="Disordered" evidence="1">
    <location>
        <begin position="391"/>
        <end position="413"/>
    </location>
</feature>
<dbReference type="Pfam" id="PF15411">
    <property type="entry name" value="PH_10"/>
    <property type="match status" value="1"/>
</dbReference>
<dbReference type="InterPro" id="IPR001849">
    <property type="entry name" value="PH_domain"/>
</dbReference>
<evidence type="ECO:0000256" key="1">
    <source>
        <dbReference type="SAM" id="MobiDB-lite"/>
    </source>
</evidence>
<dbReference type="InterPro" id="IPR035899">
    <property type="entry name" value="DBL_dom_sf"/>
</dbReference>
<comment type="caution">
    <text evidence="3">The sequence shown here is derived from an EMBL/GenBank/DDBJ whole genome shotgun (WGS) entry which is preliminary data.</text>
</comment>
<name>A0ABR3FDR0_9AGAR</name>
<gene>
    <name evidence="3" type="primary">CDC24_2</name>
    <name evidence="3" type="ORF">V5O48_008530</name>
</gene>
<dbReference type="SUPFAM" id="SSF48065">
    <property type="entry name" value="DBL homology domain (DH-domain)"/>
    <property type="match status" value="1"/>
</dbReference>
<sequence length="609" mass="68867">MSGNSPHTLMFCSSLCNRLRQLDPSRLGLAVSLRILSEESEDPVTGIRNLFLFGTSLVSIYNLLPLHYPRIKLDLEVFADDEHTRRFAVALFAMNAEQFLQCARFSYDDLKSEAGLQKAVQAVHLILDKCSEAGQVVVKQEYPGELVAVSPTRSQEQWDAWVKHTIELERQYIQQIGMLEEYSKHPVISDTLGEEIIDYVFPRKFFTFIRKFYIRMECTQSLPWQEQRWGRIFTSYVLGGNIQVSFIAEIYADKHQQVAGLKLSDPFVAKLLDTPFKHLSDYLKGLEALVPLSVSLEHPHHAALLDAQCAVEEKLESIVAAQNEAMTEQKLESLKRRIIDWKGLDPNNPSEFGLFLFEDQLLVRRNDVLQSLSVFLFQDALIYCDEMLPEPSRRGKRKLSSASISNPGETTTENKLNVKGWVRTSRITAIKTSTMERPEGTFVAVYKYTRNPTLVAGNLGSRSKVYSVLTLVTSHETVALACKSMTQMRDWHQLLNRARASGTTIVLTNNPPESTSSPVSSTIKALAKVHLDDSTFMIALSYPVEFGELITTIERKVRRLGMFREADSNLSVRMRNGDGSMIPVTSSKDLRDLFSQEVVMELHVLNGMG</sequence>
<evidence type="ECO:0000313" key="4">
    <source>
        <dbReference type="Proteomes" id="UP001465976"/>
    </source>
</evidence>
<proteinExistence type="predicted"/>
<dbReference type="InterPro" id="IPR053026">
    <property type="entry name" value="CDC42_GEF"/>
</dbReference>
<reference evidence="3 4" key="1">
    <citation type="submission" date="2024-02" db="EMBL/GenBank/DDBJ databases">
        <title>A draft genome for the cacao thread blight pathogen Marasmius crinis-equi.</title>
        <authorList>
            <person name="Cohen S.P."/>
            <person name="Baruah I.K."/>
            <person name="Amoako-Attah I."/>
            <person name="Bukari Y."/>
            <person name="Meinhardt L.W."/>
            <person name="Bailey B.A."/>
        </authorList>
    </citation>
    <scope>NUCLEOTIDE SEQUENCE [LARGE SCALE GENOMIC DNA]</scope>
    <source>
        <strain evidence="3 4">GH-76</strain>
    </source>
</reference>
<dbReference type="PANTHER" id="PTHR47339:SF1">
    <property type="entry name" value="CELL DIVISION CONTROL PROTEIN 24"/>
    <property type="match status" value="1"/>
</dbReference>
<evidence type="ECO:0000259" key="2">
    <source>
        <dbReference type="SMART" id="SM00233"/>
    </source>
</evidence>
<protein>
    <submittedName>
        <fullName evidence="3">Guanine nucleotide exchange factor for Cdc42p</fullName>
    </submittedName>
</protein>